<dbReference type="AlphaFoldDB" id="A0A915LWW3"/>
<evidence type="ECO:0000313" key="1">
    <source>
        <dbReference type="Proteomes" id="UP000887561"/>
    </source>
</evidence>
<keyword evidence="1" id="KW-1185">Reference proteome</keyword>
<organism evidence="1 2">
    <name type="scientific">Meloidogyne javanica</name>
    <name type="common">Root-knot nematode worm</name>
    <dbReference type="NCBI Taxonomy" id="6303"/>
    <lineage>
        <taxon>Eukaryota</taxon>
        <taxon>Metazoa</taxon>
        <taxon>Ecdysozoa</taxon>
        <taxon>Nematoda</taxon>
        <taxon>Chromadorea</taxon>
        <taxon>Rhabditida</taxon>
        <taxon>Tylenchina</taxon>
        <taxon>Tylenchomorpha</taxon>
        <taxon>Tylenchoidea</taxon>
        <taxon>Meloidogynidae</taxon>
        <taxon>Meloidogyninae</taxon>
        <taxon>Meloidogyne</taxon>
        <taxon>Meloidogyne incognita group</taxon>
    </lineage>
</organism>
<accession>A0A915LWW3</accession>
<sequence length="179" mass="21509">MELNTSYRLTRSQSLCGIRSTSAGNYPVVPRTYSITDFADYRREVLAHPITWPRVPVLRPRISTYVYRPHWTYRSHWPHSQIHFQCPPGPYEYRKDPFHWAYPYHSTWTKYRTEWKEITFYGVFNFNDKVLYNEKNFSNGKKPINVYRLAGGARDPDRFVVQWAEDSKGHSLLKHSRRF</sequence>
<reference evidence="2" key="1">
    <citation type="submission" date="2022-11" db="UniProtKB">
        <authorList>
            <consortium name="WormBaseParasite"/>
        </authorList>
    </citation>
    <scope>IDENTIFICATION</scope>
</reference>
<protein>
    <submittedName>
        <fullName evidence="2">Uncharacterized protein</fullName>
    </submittedName>
</protein>
<proteinExistence type="predicted"/>
<dbReference type="WBParaSite" id="scaffold185_cov255.g440">
    <property type="protein sequence ID" value="scaffold185_cov255.g440"/>
    <property type="gene ID" value="scaffold185_cov255.g440"/>
</dbReference>
<name>A0A915LWW3_MELJA</name>
<evidence type="ECO:0000313" key="2">
    <source>
        <dbReference type="WBParaSite" id="scaffold185_cov255.g440"/>
    </source>
</evidence>
<dbReference type="Proteomes" id="UP000887561">
    <property type="component" value="Unplaced"/>
</dbReference>